<name>A0A0E9PJ83_ANGAN</name>
<accession>A0A0E9PJ83</accession>
<evidence type="ECO:0000313" key="1">
    <source>
        <dbReference type="EMBL" id="JAH04327.1"/>
    </source>
</evidence>
<sequence>MSKDIQCWVPQCRHCALAKDVFPKIRAPMTCTNVTAPLELLAMDYTLLERCAGGYENVLV</sequence>
<reference evidence="1" key="2">
    <citation type="journal article" date="2015" name="Fish Shellfish Immunol.">
        <title>Early steps in the European eel (Anguilla anguilla)-Vibrio vulnificus interaction in the gills: Role of the RtxA13 toxin.</title>
        <authorList>
            <person name="Callol A."/>
            <person name="Pajuelo D."/>
            <person name="Ebbesson L."/>
            <person name="Teles M."/>
            <person name="MacKenzie S."/>
            <person name="Amaro C."/>
        </authorList>
    </citation>
    <scope>NUCLEOTIDE SEQUENCE</scope>
</reference>
<dbReference type="AlphaFoldDB" id="A0A0E9PJ83"/>
<protein>
    <submittedName>
        <fullName evidence="1">Uncharacterized protein</fullName>
    </submittedName>
</protein>
<dbReference type="EMBL" id="GBXM01104250">
    <property type="protein sequence ID" value="JAH04327.1"/>
    <property type="molecule type" value="Transcribed_RNA"/>
</dbReference>
<reference evidence="1" key="1">
    <citation type="submission" date="2014-11" db="EMBL/GenBank/DDBJ databases">
        <authorList>
            <person name="Amaro Gonzalez C."/>
        </authorList>
    </citation>
    <scope>NUCLEOTIDE SEQUENCE</scope>
</reference>
<proteinExistence type="predicted"/>
<organism evidence="1">
    <name type="scientific">Anguilla anguilla</name>
    <name type="common">European freshwater eel</name>
    <name type="synonym">Muraena anguilla</name>
    <dbReference type="NCBI Taxonomy" id="7936"/>
    <lineage>
        <taxon>Eukaryota</taxon>
        <taxon>Metazoa</taxon>
        <taxon>Chordata</taxon>
        <taxon>Craniata</taxon>
        <taxon>Vertebrata</taxon>
        <taxon>Euteleostomi</taxon>
        <taxon>Actinopterygii</taxon>
        <taxon>Neopterygii</taxon>
        <taxon>Teleostei</taxon>
        <taxon>Anguilliformes</taxon>
        <taxon>Anguillidae</taxon>
        <taxon>Anguilla</taxon>
    </lineage>
</organism>